<sequence length="96" mass="10066">SLVPAQGVPRPHRPPMHMRLAGFLIRAHRRDLLREAPGAEGSEARGAAWRRASAPAAADGGAIRAPAGDGCPDAEAAAAVRDVDRKCIGERIAELE</sequence>
<dbReference type="EMBL" id="CAUYUJ010011510">
    <property type="protein sequence ID" value="CAK0831931.1"/>
    <property type="molecule type" value="Genomic_DNA"/>
</dbReference>
<accession>A0ABN9SJQ1</accession>
<gene>
    <name evidence="2" type="ORF">PCOR1329_LOCUS30140</name>
</gene>
<comment type="caution">
    <text evidence="2">The sequence shown here is derived from an EMBL/GenBank/DDBJ whole genome shotgun (WGS) entry which is preliminary data.</text>
</comment>
<evidence type="ECO:0000256" key="1">
    <source>
        <dbReference type="SAM" id="MobiDB-lite"/>
    </source>
</evidence>
<feature type="non-terminal residue" evidence="2">
    <location>
        <position position="96"/>
    </location>
</feature>
<feature type="region of interest" description="Disordered" evidence="1">
    <location>
        <begin position="35"/>
        <end position="72"/>
    </location>
</feature>
<name>A0ABN9SJQ1_9DINO</name>
<proteinExistence type="predicted"/>
<dbReference type="Proteomes" id="UP001189429">
    <property type="component" value="Unassembled WGS sequence"/>
</dbReference>
<feature type="non-terminal residue" evidence="2">
    <location>
        <position position="1"/>
    </location>
</feature>
<protein>
    <submittedName>
        <fullName evidence="2">Uncharacterized protein</fullName>
    </submittedName>
</protein>
<reference evidence="2" key="1">
    <citation type="submission" date="2023-10" db="EMBL/GenBank/DDBJ databases">
        <authorList>
            <person name="Chen Y."/>
            <person name="Shah S."/>
            <person name="Dougan E. K."/>
            <person name="Thang M."/>
            <person name="Chan C."/>
        </authorList>
    </citation>
    <scope>NUCLEOTIDE SEQUENCE [LARGE SCALE GENOMIC DNA]</scope>
</reference>
<keyword evidence="3" id="KW-1185">Reference proteome</keyword>
<evidence type="ECO:0000313" key="3">
    <source>
        <dbReference type="Proteomes" id="UP001189429"/>
    </source>
</evidence>
<organism evidence="2 3">
    <name type="scientific">Prorocentrum cordatum</name>
    <dbReference type="NCBI Taxonomy" id="2364126"/>
    <lineage>
        <taxon>Eukaryota</taxon>
        <taxon>Sar</taxon>
        <taxon>Alveolata</taxon>
        <taxon>Dinophyceae</taxon>
        <taxon>Prorocentrales</taxon>
        <taxon>Prorocentraceae</taxon>
        <taxon>Prorocentrum</taxon>
    </lineage>
</organism>
<evidence type="ECO:0000313" key="2">
    <source>
        <dbReference type="EMBL" id="CAK0831931.1"/>
    </source>
</evidence>